<evidence type="ECO:0000313" key="3">
    <source>
        <dbReference type="EMBL" id="GAA3620495.1"/>
    </source>
</evidence>
<gene>
    <name evidence="3" type="ORF">GCM10022223_41760</name>
</gene>
<dbReference type="InterPro" id="IPR026869">
    <property type="entry name" value="EgtC-like"/>
</dbReference>
<dbReference type="InterPro" id="IPR017932">
    <property type="entry name" value="GATase_2_dom"/>
</dbReference>
<organism evidence="3 4">
    <name type="scientific">Kineosporia mesophila</name>
    <dbReference type="NCBI Taxonomy" id="566012"/>
    <lineage>
        <taxon>Bacteria</taxon>
        <taxon>Bacillati</taxon>
        <taxon>Actinomycetota</taxon>
        <taxon>Actinomycetes</taxon>
        <taxon>Kineosporiales</taxon>
        <taxon>Kineosporiaceae</taxon>
        <taxon>Kineosporia</taxon>
    </lineage>
</organism>
<evidence type="ECO:0000256" key="1">
    <source>
        <dbReference type="ARBA" id="ARBA00022962"/>
    </source>
</evidence>
<dbReference type="Gene3D" id="3.60.20.10">
    <property type="entry name" value="Glutamine Phosphoribosylpyrophosphate, subunit 1, domain 1"/>
    <property type="match status" value="1"/>
</dbReference>
<dbReference type="InterPro" id="IPR029055">
    <property type="entry name" value="Ntn_hydrolases_N"/>
</dbReference>
<dbReference type="EMBL" id="BAAAZO010000006">
    <property type="protein sequence ID" value="GAA3620495.1"/>
    <property type="molecule type" value="Genomic_DNA"/>
</dbReference>
<sequence>MCRLLGVVTRKSAPIAELLAEDLDPFLELACEHKDGWGIAFRDELGAVSIVKGTDRADDSDLLRSLLKSCVTDMAVLHIRMASPHLAVSTDNTHPFGDARAAFAHNGEIRPVTSLDALISPSLLATAVGTTDSERYFLAVREQMDQGSPAAPAITRTAQSIRERAEMVVSLNCMMLTPDGLFTYAEHDPHSEVIGRRGPGYFGLSYRQEEHKTVVASQGWPQPRPQWRELPASHTAQFTTTDLQPRIH</sequence>
<keyword evidence="4" id="KW-1185">Reference proteome</keyword>
<dbReference type="Proteomes" id="UP001501074">
    <property type="component" value="Unassembled WGS sequence"/>
</dbReference>
<evidence type="ECO:0000313" key="4">
    <source>
        <dbReference type="Proteomes" id="UP001501074"/>
    </source>
</evidence>
<keyword evidence="1 3" id="KW-0315">Glutamine amidotransferase</keyword>
<dbReference type="Pfam" id="PF13230">
    <property type="entry name" value="GATase_4"/>
    <property type="match status" value="1"/>
</dbReference>
<feature type="domain" description="Glutamine amidotransferase type-2" evidence="2">
    <location>
        <begin position="2"/>
        <end position="248"/>
    </location>
</feature>
<reference evidence="4" key="1">
    <citation type="journal article" date="2019" name="Int. J. Syst. Evol. Microbiol.">
        <title>The Global Catalogue of Microorganisms (GCM) 10K type strain sequencing project: providing services to taxonomists for standard genome sequencing and annotation.</title>
        <authorList>
            <consortium name="The Broad Institute Genomics Platform"/>
            <consortium name="The Broad Institute Genome Sequencing Center for Infectious Disease"/>
            <person name="Wu L."/>
            <person name="Ma J."/>
        </authorList>
    </citation>
    <scope>NUCLEOTIDE SEQUENCE [LARGE SCALE GENOMIC DNA]</scope>
    <source>
        <strain evidence="4">JCM 16902</strain>
    </source>
</reference>
<dbReference type="RefSeq" id="WP_231481070.1">
    <property type="nucleotide sequence ID" value="NZ_BAAAZO010000006.1"/>
</dbReference>
<protein>
    <submittedName>
        <fullName evidence="3">Class II glutamine amidotransferase</fullName>
    </submittedName>
</protein>
<proteinExistence type="predicted"/>
<accession>A0ABP6ZVG4</accession>
<name>A0ABP6ZVG4_9ACTN</name>
<comment type="caution">
    <text evidence="3">The sequence shown here is derived from an EMBL/GenBank/DDBJ whole genome shotgun (WGS) entry which is preliminary data.</text>
</comment>
<dbReference type="PROSITE" id="PS51278">
    <property type="entry name" value="GATASE_TYPE_2"/>
    <property type="match status" value="1"/>
</dbReference>
<dbReference type="PANTHER" id="PTHR42824:SF1">
    <property type="entry name" value="GLUTAMINE AMIDOTRANSFERASE YAFJ-RELATED"/>
    <property type="match status" value="1"/>
</dbReference>
<dbReference type="PANTHER" id="PTHR42824">
    <property type="entry name" value="GLUTAMINE AMIDOTRANSFERASE"/>
    <property type="match status" value="1"/>
</dbReference>
<dbReference type="SUPFAM" id="SSF56235">
    <property type="entry name" value="N-terminal nucleophile aminohydrolases (Ntn hydrolases)"/>
    <property type="match status" value="1"/>
</dbReference>
<evidence type="ECO:0000259" key="2">
    <source>
        <dbReference type="PROSITE" id="PS51278"/>
    </source>
</evidence>